<evidence type="ECO:0000313" key="2">
    <source>
        <dbReference type="EMBL" id="GMG29806.1"/>
    </source>
</evidence>
<sequence>MSDITPNLATLKEAGTMLSAHNAIHTSHIERVSLALAPDSCVGHQPGNGLEPRETEPDREYGILRRPKATQIVSCNESAGPGPSGAGDPQP</sequence>
<feature type="region of interest" description="Disordered" evidence="1">
    <location>
        <begin position="72"/>
        <end position="91"/>
    </location>
</feature>
<dbReference type="Proteomes" id="UP001165205">
    <property type="component" value="Unassembled WGS sequence"/>
</dbReference>
<feature type="region of interest" description="Disordered" evidence="1">
    <location>
        <begin position="40"/>
        <end position="60"/>
    </location>
</feature>
<proteinExistence type="predicted"/>
<reference evidence="2" key="1">
    <citation type="submission" date="2023-04" db="EMBL/GenBank/DDBJ databases">
        <title>Aspergillus oryzae NBRC 4228.</title>
        <authorList>
            <person name="Ichikawa N."/>
            <person name="Sato H."/>
            <person name="Tonouchi N."/>
        </authorList>
    </citation>
    <scope>NUCLEOTIDE SEQUENCE</scope>
    <source>
        <strain evidence="2">NBRC 4228</strain>
    </source>
</reference>
<dbReference type="AlphaFoldDB" id="A0AAN4YID8"/>
<gene>
    <name evidence="2" type="ORF">Aory04_000600400</name>
</gene>
<evidence type="ECO:0000256" key="1">
    <source>
        <dbReference type="SAM" id="MobiDB-lite"/>
    </source>
</evidence>
<organism evidence="2 3">
    <name type="scientific">Aspergillus oryzae</name>
    <name type="common">Yellow koji mold</name>
    <dbReference type="NCBI Taxonomy" id="5062"/>
    <lineage>
        <taxon>Eukaryota</taxon>
        <taxon>Fungi</taxon>
        <taxon>Dikarya</taxon>
        <taxon>Ascomycota</taxon>
        <taxon>Pezizomycotina</taxon>
        <taxon>Eurotiomycetes</taxon>
        <taxon>Eurotiomycetidae</taxon>
        <taxon>Eurotiales</taxon>
        <taxon>Aspergillaceae</taxon>
        <taxon>Aspergillus</taxon>
        <taxon>Aspergillus subgen. Circumdati</taxon>
    </lineage>
</organism>
<protein>
    <submittedName>
        <fullName evidence="2">Unnamed protein product</fullName>
    </submittedName>
</protein>
<accession>A0AAN4YID8</accession>
<evidence type="ECO:0000313" key="3">
    <source>
        <dbReference type="Proteomes" id="UP001165205"/>
    </source>
</evidence>
<dbReference type="EMBL" id="BSYA01000062">
    <property type="protein sequence ID" value="GMG29806.1"/>
    <property type="molecule type" value="Genomic_DNA"/>
</dbReference>
<name>A0AAN4YID8_ASPOZ</name>
<comment type="caution">
    <text evidence="2">The sequence shown here is derived from an EMBL/GenBank/DDBJ whole genome shotgun (WGS) entry which is preliminary data.</text>
</comment>
<feature type="compositionally biased region" description="Basic and acidic residues" evidence="1">
    <location>
        <begin position="51"/>
        <end position="60"/>
    </location>
</feature>